<proteinExistence type="predicted"/>
<evidence type="ECO:0000313" key="2">
    <source>
        <dbReference type="Proteomes" id="UP000076761"/>
    </source>
</evidence>
<organism evidence="1 2">
    <name type="scientific">Neolentinus lepideus HHB14362 ss-1</name>
    <dbReference type="NCBI Taxonomy" id="1314782"/>
    <lineage>
        <taxon>Eukaryota</taxon>
        <taxon>Fungi</taxon>
        <taxon>Dikarya</taxon>
        <taxon>Basidiomycota</taxon>
        <taxon>Agaricomycotina</taxon>
        <taxon>Agaricomycetes</taxon>
        <taxon>Gloeophyllales</taxon>
        <taxon>Gloeophyllaceae</taxon>
        <taxon>Neolentinus</taxon>
    </lineage>
</organism>
<dbReference type="OrthoDB" id="2742740at2759"/>
<sequence length="175" mass="20145">LEDIRLAKEFIKLLKTAKLDDSTHAGLSADELTKLRNPPENELDLSDPGLRLSLDIYLAVQNASEQTYHSVRDAVHQSYPDAGVLSYDQVKRRVAELSGVFPILFHMCVNSCIAYTGPWHERESCPYCSEPRYDSVKSRPNKKVPRREFYTIPISRQLQALFRTRQSAEAMRYRQ</sequence>
<dbReference type="AlphaFoldDB" id="A0A165QZQ2"/>
<name>A0A165QZQ2_9AGAM</name>
<reference evidence="1 2" key="1">
    <citation type="journal article" date="2016" name="Mol. Biol. Evol.">
        <title>Comparative Genomics of Early-Diverging Mushroom-Forming Fungi Provides Insights into the Origins of Lignocellulose Decay Capabilities.</title>
        <authorList>
            <person name="Nagy L.G."/>
            <person name="Riley R."/>
            <person name="Tritt A."/>
            <person name="Adam C."/>
            <person name="Daum C."/>
            <person name="Floudas D."/>
            <person name="Sun H."/>
            <person name="Yadav J.S."/>
            <person name="Pangilinan J."/>
            <person name="Larsson K.H."/>
            <person name="Matsuura K."/>
            <person name="Barry K."/>
            <person name="Labutti K."/>
            <person name="Kuo R."/>
            <person name="Ohm R.A."/>
            <person name="Bhattacharya S.S."/>
            <person name="Shirouzu T."/>
            <person name="Yoshinaga Y."/>
            <person name="Martin F.M."/>
            <person name="Grigoriev I.V."/>
            <person name="Hibbett D.S."/>
        </authorList>
    </citation>
    <scope>NUCLEOTIDE SEQUENCE [LARGE SCALE GENOMIC DNA]</scope>
    <source>
        <strain evidence="1 2">HHB14362 ss-1</strain>
    </source>
</reference>
<feature type="non-terminal residue" evidence="1">
    <location>
        <position position="175"/>
    </location>
</feature>
<dbReference type="InParanoid" id="A0A165QZQ2"/>
<dbReference type="STRING" id="1314782.A0A165QZQ2"/>
<dbReference type="Proteomes" id="UP000076761">
    <property type="component" value="Unassembled WGS sequence"/>
</dbReference>
<gene>
    <name evidence="1" type="ORF">NEOLEDRAFT_1030645</name>
</gene>
<accession>A0A165QZQ2</accession>
<dbReference type="EMBL" id="KV425588">
    <property type="protein sequence ID" value="KZT23110.1"/>
    <property type="molecule type" value="Genomic_DNA"/>
</dbReference>
<evidence type="ECO:0000313" key="1">
    <source>
        <dbReference type="EMBL" id="KZT23110.1"/>
    </source>
</evidence>
<feature type="non-terminal residue" evidence="1">
    <location>
        <position position="1"/>
    </location>
</feature>
<protein>
    <submittedName>
        <fullName evidence="1">Uncharacterized protein</fullName>
    </submittedName>
</protein>
<keyword evidence="2" id="KW-1185">Reference proteome</keyword>